<evidence type="ECO:0000256" key="9">
    <source>
        <dbReference type="ARBA" id="ARBA00023180"/>
    </source>
</evidence>
<keyword evidence="5" id="KW-0336">GPI-anchor</keyword>
<evidence type="ECO:0000256" key="4">
    <source>
        <dbReference type="ARBA" id="ARBA00022475"/>
    </source>
</evidence>
<reference evidence="15" key="1">
    <citation type="submission" date="2025-08" db="UniProtKB">
        <authorList>
            <consortium name="RefSeq"/>
        </authorList>
    </citation>
    <scope>IDENTIFICATION</scope>
</reference>
<evidence type="ECO:0000256" key="1">
    <source>
        <dbReference type="ARBA" id="ARBA00002305"/>
    </source>
</evidence>
<keyword evidence="11" id="KW-0812">Transmembrane</keyword>
<name>A0ABM1AT08_MICOH</name>
<dbReference type="SUPFAM" id="SSF54452">
    <property type="entry name" value="MHC antigen-recognition domain"/>
    <property type="match status" value="1"/>
</dbReference>
<proteinExistence type="inferred from homology"/>
<dbReference type="PANTHER" id="PTHR16675:SF64">
    <property type="entry name" value="RETINOIC ACID EARLY TRANSCRIPT 1E"/>
    <property type="match status" value="1"/>
</dbReference>
<evidence type="ECO:0000313" key="15">
    <source>
        <dbReference type="RefSeq" id="XP_013207734.2"/>
    </source>
</evidence>
<comment type="similarity">
    <text evidence="3">Belongs to the NKG2D ligand family.</text>
</comment>
<feature type="domain" description="Retinoic acid early-inducible protein 1" evidence="13">
    <location>
        <begin position="29"/>
        <end position="199"/>
    </location>
</feature>
<dbReference type="GeneID" id="101986781"/>
<dbReference type="InterPro" id="IPR037055">
    <property type="entry name" value="MHC_I-like_Ag-recog_sf"/>
</dbReference>
<evidence type="ECO:0000256" key="10">
    <source>
        <dbReference type="ARBA" id="ARBA00023288"/>
    </source>
</evidence>
<evidence type="ECO:0000256" key="3">
    <source>
        <dbReference type="ARBA" id="ARBA00008353"/>
    </source>
</evidence>
<dbReference type="InterPro" id="IPR050208">
    <property type="entry name" value="MHC_class-I_related"/>
</dbReference>
<evidence type="ECO:0000256" key="8">
    <source>
        <dbReference type="ARBA" id="ARBA00023157"/>
    </source>
</evidence>
<dbReference type="Pfam" id="PF14586">
    <property type="entry name" value="MHC_I_2"/>
    <property type="match status" value="1"/>
</dbReference>
<dbReference type="Proteomes" id="UP000694915">
    <property type="component" value="Linkage group LG9"/>
</dbReference>
<keyword evidence="10" id="KW-0449">Lipoprotein</keyword>
<dbReference type="RefSeq" id="XP_013207734.2">
    <property type="nucleotide sequence ID" value="XM_013352280.2"/>
</dbReference>
<evidence type="ECO:0000256" key="2">
    <source>
        <dbReference type="ARBA" id="ARBA00004609"/>
    </source>
</evidence>
<keyword evidence="8" id="KW-1015">Disulfide bond</keyword>
<dbReference type="InterPro" id="IPR029287">
    <property type="entry name" value="RAE-1"/>
</dbReference>
<accession>A0ABM1AT08</accession>
<feature type="transmembrane region" description="Helical" evidence="11">
    <location>
        <begin position="224"/>
        <end position="253"/>
    </location>
</feature>
<keyword evidence="6 12" id="KW-0732">Signal</keyword>
<keyword evidence="14" id="KW-1185">Reference proteome</keyword>
<feature type="chain" id="PRO_5046531747" evidence="12">
    <location>
        <begin position="24"/>
        <end position="264"/>
    </location>
</feature>
<dbReference type="PANTHER" id="PTHR16675">
    <property type="entry name" value="MHC CLASS I-RELATED"/>
    <property type="match status" value="1"/>
</dbReference>
<feature type="signal peptide" evidence="12">
    <location>
        <begin position="1"/>
        <end position="23"/>
    </location>
</feature>
<sequence length="264" mass="29892">MAWTAVNNLSHYALLFFWLGCQGTPLPSDKHSLCFEFTVEASSELGKSWLKVCCSLDEKLLLEYNNANKAELVGSNGEGNSTKVWEDMTQTVKEMGQEFRKKLLHIRPKTNNTTDHPELQVNICCQREIEQNTGASLLFNLNKQNLALFDPNSMTWTELNPEARGVITILENDKELEKDLKKFSMGDCSHWLNEFLKHWTEISRPTAKTLDTIQMSPKSWDMNAIITAVITIVILFLSGVVIGVVIGVVVIYWNHIGSSQLGWE</sequence>
<evidence type="ECO:0000256" key="12">
    <source>
        <dbReference type="SAM" id="SignalP"/>
    </source>
</evidence>
<organism evidence="14 15">
    <name type="scientific">Microtus ochrogaster</name>
    <name type="common">Prairie vole</name>
    <dbReference type="NCBI Taxonomy" id="79684"/>
    <lineage>
        <taxon>Eukaryota</taxon>
        <taxon>Metazoa</taxon>
        <taxon>Chordata</taxon>
        <taxon>Craniata</taxon>
        <taxon>Vertebrata</taxon>
        <taxon>Euteleostomi</taxon>
        <taxon>Mammalia</taxon>
        <taxon>Eutheria</taxon>
        <taxon>Euarchontoglires</taxon>
        <taxon>Glires</taxon>
        <taxon>Rodentia</taxon>
        <taxon>Myomorpha</taxon>
        <taxon>Muroidea</taxon>
        <taxon>Cricetidae</taxon>
        <taxon>Arvicolinae</taxon>
        <taxon>Microtus</taxon>
    </lineage>
</organism>
<keyword evidence="7 11" id="KW-0472">Membrane</keyword>
<comment type="subcellular location">
    <subcellularLocation>
        <location evidence="2">Cell membrane</location>
        <topology evidence="2">Lipid-anchor</topology>
        <topology evidence="2">GPI-anchor</topology>
    </subcellularLocation>
</comment>
<evidence type="ECO:0000259" key="13">
    <source>
        <dbReference type="Pfam" id="PF14586"/>
    </source>
</evidence>
<protein>
    <submittedName>
        <fullName evidence="15">Retinoic acid early transcript 1E-like</fullName>
    </submittedName>
</protein>
<comment type="function">
    <text evidence="1">Acts as a ligand for KLRK1.</text>
</comment>
<dbReference type="InterPro" id="IPR011162">
    <property type="entry name" value="MHC_I/II-like_Ag-recog"/>
</dbReference>
<keyword evidence="4" id="KW-1003">Cell membrane</keyword>
<evidence type="ECO:0000256" key="5">
    <source>
        <dbReference type="ARBA" id="ARBA00022622"/>
    </source>
</evidence>
<evidence type="ECO:0000313" key="14">
    <source>
        <dbReference type="Proteomes" id="UP000694915"/>
    </source>
</evidence>
<dbReference type="Gene3D" id="3.30.500.10">
    <property type="entry name" value="MHC class I-like antigen recognition-like"/>
    <property type="match status" value="1"/>
</dbReference>
<evidence type="ECO:0000256" key="7">
    <source>
        <dbReference type="ARBA" id="ARBA00023136"/>
    </source>
</evidence>
<keyword evidence="11" id="KW-1133">Transmembrane helix</keyword>
<keyword evidence="9" id="KW-0325">Glycoprotein</keyword>
<evidence type="ECO:0000256" key="6">
    <source>
        <dbReference type="ARBA" id="ARBA00022729"/>
    </source>
</evidence>
<evidence type="ECO:0000256" key="11">
    <source>
        <dbReference type="SAM" id="Phobius"/>
    </source>
</evidence>
<gene>
    <name evidence="15" type="primary">LOC101986781</name>
</gene>